<dbReference type="Pfam" id="PF13231">
    <property type="entry name" value="PMT_2"/>
    <property type="match status" value="1"/>
</dbReference>
<keyword evidence="5 9" id="KW-0812">Transmembrane</keyword>
<evidence type="ECO:0000256" key="4">
    <source>
        <dbReference type="ARBA" id="ARBA00022679"/>
    </source>
</evidence>
<dbReference type="SMART" id="SM00028">
    <property type="entry name" value="TPR"/>
    <property type="match status" value="5"/>
</dbReference>
<dbReference type="InterPro" id="IPR050297">
    <property type="entry name" value="LipidA_mod_glycosyltrf_83"/>
</dbReference>
<accession>A0A948RTU9</accession>
<feature type="domain" description="Glycosyltransferase RgtA/B/C/D-like" evidence="10">
    <location>
        <begin position="105"/>
        <end position="265"/>
    </location>
</feature>
<sequence>MGKFLSYHLQETLEDREEQAAMARKTKGPQKKESAPKLSGFMNREKLFLIIFIAAAFFVRWIYLLQIRDNPTFLNPTADPLLYHIRAGEILGGDLLGRGVYFHSSPLYPFFMALNYLINGSSIFGLYVAQGLIDSMTVLLLWILTRRLLGSTTAWITAIFAGFYQAFLFFSGEMLEITLVLTCLTAALLLLVISAERGPSKRPETLLPALSGLLLGFAVLGKPNILGVIPFLLAGWKWQSGRPWRAALRPAMSLTAAVLVVVLPVTLRNLIVGGDLVLTTSNGGINFYIGNNETAEGIFSVDPAMESDLEQASTLLAEKAAGRRLKPSEVSTYWFRHGLAFIAKEPGRDIILLGRKFLLFWNAYEIPNHFDLNFFERYSPVLRWTPFRFGTLIPFAIAGLLIAWPMRRRLAIPALFVLGYLLTLLPFFITARYRLPAVPFLLIFSGIAVASLLQIIPGPWRSSDLPRPRPVLLIGGLLAGTALVHIPMYKPSDFFANQHAAIASVYKQQRHFGEAAEEYRKAVELGPRGVLFRNNLGVCLLELGRIDEGEEMIRSALVLDPDYAPALRNLGRILESRGDYDAAIDAHRRAYEIDPSLVEAGVNQGRLMAQIGRFEPAREVLIRVLAQHPRNVDALWNLGVLVGTRMNRPEEALVYIDRLLTIDPSHEQAKLLRSYLATKPAENK</sequence>
<evidence type="ECO:0000313" key="12">
    <source>
        <dbReference type="Proteomes" id="UP000777784"/>
    </source>
</evidence>
<dbReference type="InterPro" id="IPR011990">
    <property type="entry name" value="TPR-like_helical_dom_sf"/>
</dbReference>
<feature type="transmembrane region" description="Helical" evidence="9">
    <location>
        <begin position="470"/>
        <end position="489"/>
    </location>
</feature>
<dbReference type="InterPro" id="IPR038731">
    <property type="entry name" value="RgtA/B/C-like"/>
</dbReference>
<dbReference type="EMBL" id="JAHJDP010000042">
    <property type="protein sequence ID" value="MBU2690903.1"/>
    <property type="molecule type" value="Genomic_DNA"/>
</dbReference>
<feature type="transmembrane region" description="Helical" evidence="9">
    <location>
        <begin position="387"/>
        <end position="404"/>
    </location>
</feature>
<feature type="repeat" description="TPR" evidence="8">
    <location>
        <begin position="496"/>
        <end position="529"/>
    </location>
</feature>
<dbReference type="InterPro" id="IPR019734">
    <property type="entry name" value="TPR_rpt"/>
</dbReference>
<reference evidence="11" key="1">
    <citation type="submission" date="2021-05" db="EMBL/GenBank/DDBJ databases">
        <title>Energy efficiency and biological interactions define the core microbiome of deep oligotrophic groundwater.</title>
        <authorList>
            <person name="Mehrshad M."/>
            <person name="Lopez-Fernandez M."/>
            <person name="Bell E."/>
            <person name="Bernier-Latmani R."/>
            <person name="Bertilsson S."/>
            <person name="Dopson M."/>
        </authorList>
    </citation>
    <scope>NUCLEOTIDE SEQUENCE</scope>
    <source>
        <strain evidence="11">Modern_marine.mb.64</strain>
    </source>
</reference>
<dbReference type="PROSITE" id="PS50293">
    <property type="entry name" value="TPR_REGION"/>
    <property type="match status" value="1"/>
</dbReference>
<dbReference type="PROSITE" id="PS50005">
    <property type="entry name" value="TPR"/>
    <property type="match status" value="2"/>
</dbReference>
<dbReference type="PANTHER" id="PTHR33908:SF11">
    <property type="entry name" value="MEMBRANE PROTEIN"/>
    <property type="match status" value="1"/>
</dbReference>
<dbReference type="Proteomes" id="UP000777784">
    <property type="component" value="Unassembled WGS sequence"/>
</dbReference>
<keyword evidence="6 9" id="KW-1133">Transmembrane helix</keyword>
<feature type="transmembrane region" description="Helical" evidence="9">
    <location>
        <begin position="411"/>
        <end position="431"/>
    </location>
</feature>
<evidence type="ECO:0000256" key="2">
    <source>
        <dbReference type="ARBA" id="ARBA00022475"/>
    </source>
</evidence>
<dbReference type="SUPFAM" id="SSF48452">
    <property type="entry name" value="TPR-like"/>
    <property type="match status" value="1"/>
</dbReference>
<feature type="transmembrane region" description="Helical" evidence="9">
    <location>
        <begin position="47"/>
        <end position="65"/>
    </location>
</feature>
<comment type="subcellular location">
    <subcellularLocation>
        <location evidence="1">Cell membrane</location>
        <topology evidence="1">Multi-pass membrane protein</topology>
    </subcellularLocation>
</comment>
<protein>
    <submittedName>
        <fullName evidence="11">Tetratricopeptide repeat protein</fullName>
    </submittedName>
</protein>
<dbReference type="Gene3D" id="1.25.40.10">
    <property type="entry name" value="Tetratricopeptide repeat domain"/>
    <property type="match status" value="1"/>
</dbReference>
<keyword evidence="2" id="KW-1003">Cell membrane</keyword>
<feature type="repeat" description="TPR" evidence="8">
    <location>
        <begin position="564"/>
        <end position="597"/>
    </location>
</feature>
<evidence type="ECO:0000256" key="3">
    <source>
        <dbReference type="ARBA" id="ARBA00022676"/>
    </source>
</evidence>
<evidence type="ECO:0000256" key="5">
    <source>
        <dbReference type="ARBA" id="ARBA00022692"/>
    </source>
</evidence>
<comment type="caution">
    <text evidence="11">The sequence shown here is derived from an EMBL/GenBank/DDBJ whole genome shotgun (WGS) entry which is preliminary data.</text>
</comment>
<keyword evidence="4" id="KW-0808">Transferase</keyword>
<feature type="transmembrane region" description="Helical" evidence="9">
    <location>
        <begin position="150"/>
        <end position="170"/>
    </location>
</feature>
<evidence type="ECO:0000256" key="1">
    <source>
        <dbReference type="ARBA" id="ARBA00004651"/>
    </source>
</evidence>
<dbReference type="PANTHER" id="PTHR33908">
    <property type="entry name" value="MANNOSYLTRANSFERASE YKCB-RELATED"/>
    <property type="match status" value="1"/>
</dbReference>
<keyword evidence="7 9" id="KW-0472">Membrane</keyword>
<evidence type="ECO:0000256" key="6">
    <source>
        <dbReference type="ARBA" id="ARBA00022989"/>
    </source>
</evidence>
<keyword evidence="3" id="KW-0328">Glycosyltransferase</keyword>
<feature type="transmembrane region" description="Helical" evidence="9">
    <location>
        <begin position="177"/>
        <end position="195"/>
    </location>
</feature>
<evidence type="ECO:0000256" key="7">
    <source>
        <dbReference type="ARBA" id="ARBA00023136"/>
    </source>
</evidence>
<name>A0A948RTU9_UNCEI</name>
<dbReference type="GO" id="GO:0005886">
    <property type="term" value="C:plasma membrane"/>
    <property type="evidence" value="ECO:0007669"/>
    <property type="project" value="UniProtKB-SubCell"/>
</dbReference>
<feature type="transmembrane region" description="Helical" evidence="9">
    <location>
        <begin position="207"/>
        <end position="234"/>
    </location>
</feature>
<evidence type="ECO:0000313" key="11">
    <source>
        <dbReference type="EMBL" id="MBU2690903.1"/>
    </source>
</evidence>
<evidence type="ECO:0000256" key="9">
    <source>
        <dbReference type="SAM" id="Phobius"/>
    </source>
</evidence>
<keyword evidence="8" id="KW-0802">TPR repeat</keyword>
<gene>
    <name evidence="11" type="ORF">KJ970_08240</name>
</gene>
<dbReference type="AlphaFoldDB" id="A0A948RTU9"/>
<dbReference type="Pfam" id="PF13181">
    <property type="entry name" value="TPR_8"/>
    <property type="match status" value="1"/>
</dbReference>
<organism evidence="11 12">
    <name type="scientific">Eiseniibacteriota bacterium</name>
    <dbReference type="NCBI Taxonomy" id="2212470"/>
    <lineage>
        <taxon>Bacteria</taxon>
        <taxon>Candidatus Eiseniibacteriota</taxon>
    </lineage>
</organism>
<evidence type="ECO:0000259" key="10">
    <source>
        <dbReference type="Pfam" id="PF13231"/>
    </source>
</evidence>
<dbReference type="Pfam" id="PF13432">
    <property type="entry name" value="TPR_16"/>
    <property type="match status" value="1"/>
</dbReference>
<evidence type="ECO:0000256" key="8">
    <source>
        <dbReference type="PROSITE-ProRule" id="PRU00339"/>
    </source>
</evidence>
<feature type="transmembrane region" description="Helical" evidence="9">
    <location>
        <begin position="100"/>
        <end position="117"/>
    </location>
</feature>
<feature type="transmembrane region" description="Helical" evidence="9">
    <location>
        <begin position="437"/>
        <end position="458"/>
    </location>
</feature>
<feature type="transmembrane region" description="Helical" evidence="9">
    <location>
        <begin position="246"/>
        <end position="267"/>
    </location>
</feature>
<proteinExistence type="predicted"/>
<dbReference type="Pfam" id="PF13424">
    <property type="entry name" value="TPR_12"/>
    <property type="match status" value="1"/>
</dbReference>
<dbReference type="GO" id="GO:0016763">
    <property type="term" value="F:pentosyltransferase activity"/>
    <property type="evidence" value="ECO:0007669"/>
    <property type="project" value="TreeGrafter"/>
</dbReference>
<dbReference type="GO" id="GO:0009103">
    <property type="term" value="P:lipopolysaccharide biosynthetic process"/>
    <property type="evidence" value="ECO:0007669"/>
    <property type="project" value="UniProtKB-ARBA"/>
</dbReference>